<organism evidence="7 8">
    <name type="scientific">Acinetobacter piscicola</name>
    <dbReference type="NCBI Taxonomy" id="2006115"/>
    <lineage>
        <taxon>Bacteria</taxon>
        <taxon>Pseudomonadati</taxon>
        <taxon>Pseudomonadota</taxon>
        <taxon>Gammaproteobacteria</taxon>
        <taxon>Moraxellales</taxon>
        <taxon>Moraxellaceae</taxon>
        <taxon>Acinetobacter</taxon>
    </lineage>
</organism>
<dbReference type="GO" id="GO:0016020">
    <property type="term" value="C:membrane"/>
    <property type="evidence" value="ECO:0007669"/>
    <property type="project" value="UniProtKB-SubCell"/>
</dbReference>
<dbReference type="Pfam" id="PF13000">
    <property type="entry name" value="Acatn"/>
    <property type="match status" value="1"/>
</dbReference>
<feature type="transmembrane region" description="Helical" evidence="6">
    <location>
        <begin position="171"/>
        <end position="192"/>
    </location>
</feature>
<dbReference type="GO" id="GO:0008521">
    <property type="term" value="F:acetyl-CoA transmembrane transporter activity"/>
    <property type="evidence" value="ECO:0007669"/>
    <property type="project" value="InterPro"/>
</dbReference>
<dbReference type="PANTHER" id="PTHR12778:SF10">
    <property type="entry name" value="MAJOR FACILITATOR SUPERFAMILY DOMAIN-CONTAINING PROTEIN 3"/>
    <property type="match status" value="1"/>
</dbReference>
<feature type="transmembrane region" description="Helical" evidence="6">
    <location>
        <begin position="265"/>
        <end position="287"/>
    </location>
</feature>
<feature type="transmembrane region" description="Helical" evidence="6">
    <location>
        <begin position="394"/>
        <end position="416"/>
    </location>
</feature>
<keyword evidence="2" id="KW-0813">Transport</keyword>
<dbReference type="InterPro" id="IPR024371">
    <property type="entry name" value="AcetylCoA_trans_1-like"/>
</dbReference>
<feature type="transmembrane region" description="Helical" evidence="6">
    <location>
        <begin position="43"/>
        <end position="62"/>
    </location>
</feature>
<feature type="transmembrane region" description="Helical" evidence="6">
    <location>
        <begin position="142"/>
        <end position="165"/>
    </location>
</feature>
<evidence type="ECO:0000256" key="6">
    <source>
        <dbReference type="SAM" id="Phobius"/>
    </source>
</evidence>
<dbReference type="InterPro" id="IPR036259">
    <property type="entry name" value="MFS_trans_sf"/>
</dbReference>
<dbReference type="GO" id="GO:0035348">
    <property type="term" value="P:acetyl-CoA transmembrane transport"/>
    <property type="evidence" value="ECO:0007669"/>
    <property type="project" value="InterPro"/>
</dbReference>
<evidence type="ECO:0000313" key="8">
    <source>
        <dbReference type="Proteomes" id="UP000593966"/>
    </source>
</evidence>
<feature type="transmembrane region" description="Helical" evidence="6">
    <location>
        <begin position="226"/>
        <end position="245"/>
    </location>
</feature>
<evidence type="ECO:0000256" key="1">
    <source>
        <dbReference type="ARBA" id="ARBA00004141"/>
    </source>
</evidence>
<dbReference type="SUPFAM" id="SSF103473">
    <property type="entry name" value="MFS general substrate transporter"/>
    <property type="match status" value="1"/>
</dbReference>
<evidence type="ECO:0000256" key="3">
    <source>
        <dbReference type="ARBA" id="ARBA00022692"/>
    </source>
</evidence>
<dbReference type="RefSeq" id="WP_180046245.1">
    <property type="nucleotide sequence ID" value="NZ_CP048659.1"/>
</dbReference>
<name>A0A7S7AH59_9GAMM</name>
<keyword evidence="5 6" id="KW-0472">Membrane</keyword>
<feature type="transmembrane region" description="Helical" evidence="6">
    <location>
        <begin position="331"/>
        <end position="355"/>
    </location>
</feature>
<feature type="transmembrane region" description="Helical" evidence="6">
    <location>
        <begin position="103"/>
        <end position="121"/>
    </location>
</feature>
<dbReference type="PANTHER" id="PTHR12778">
    <property type="entry name" value="SOLUTE CARRIER FAMILY 33 ACETYL-COA TRANSPORTER -RELATED"/>
    <property type="match status" value="1"/>
</dbReference>
<proteinExistence type="predicted"/>
<dbReference type="AlphaFoldDB" id="A0A7S7AH59"/>
<dbReference type="Gene3D" id="1.20.1250.20">
    <property type="entry name" value="MFS general substrate transporter like domains"/>
    <property type="match status" value="2"/>
</dbReference>
<evidence type="ECO:0000313" key="7">
    <source>
        <dbReference type="EMBL" id="QOW45346.1"/>
    </source>
</evidence>
<accession>A0A7S7AH59</accession>
<keyword evidence="3 6" id="KW-0812">Transmembrane</keyword>
<evidence type="ECO:0000256" key="4">
    <source>
        <dbReference type="ARBA" id="ARBA00022989"/>
    </source>
</evidence>
<sequence length="426" mass="47657">MPKAPHLYVLLFSLYWAQGLPVGFMTHALPVILRAQGVSLTHIGGFGLLMAPWAMKVLWAPWVDRYGALGFGHYRSWIIPCQLLTVAILIVLSYLPIQALNEPVYLLGFFITLLLMNGIGATQDIATDALAVNILKGEQQHWGNMFQVVGSRLGFIVGGGVILWALDSLTWQTTFLILAAIVFLNIVPALFYREPQHHLHLEQSKPREQAESKAPFMQQISEYLQYFLNTKVMLYWFIVLCTIKIADGLSGPISKPLMVDLGLTYSQIGVYITMLGAGAALCGAGLASLYLQYFSRVRALILFSFFKVLSLLAYAWLAYQFQQKTAVSHLTIYFINAVDDMFAAMLLVVILTLIMQYSRKTHAGTDFTFQVSVMAAVSGMLYSLSGILGDVMGYFDYFILMSCVALLCLLPIFLWMKQVHLKIDEN</sequence>
<feature type="transmembrane region" description="Helical" evidence="6">
    <location>
        <begin position="74"/>
        <end position="97"/>
    </location>
</feature>
<reference evidence="7 8" key="1">
    <citation type="submission" date="2020-02" db="EMBL/GenBank/DDBJ databases">
        <title>Tigecycline-resistant Acinetobacter species from pigs and migratory birds.</title>
        <authorList>
            <person name="Chen C."/>
            <person name="Sun J."/>
            <person name="Liao X.-P."/>
            <person name="Liu Y.-H."/>
        </authorList>
    </citation>
    <scope>NUCLEOTIDE SEQUENCE [LARGE SCALE GENOMIC DNA]</scope>
    <source>
        <strain evidence="7 8">YH12207_T</strain>
    </source>
</reference>
<keyword evidence="8" id="KW-1185">Reference proteome</keyword>
<dbReference type="EMBL" id="CP048659">
    <property type="protein sequence ID" value="QOW45346.1"/>
    <property type="molecule type" value="Genomic_DNA"/>
</dbReference>
<evidence type="ECO:0000256" key="5">
    <source>
        <dbReference type="ARBA" id="ARBA00023136"/>
    </source>
</evidence>
<gene>
    <name evidence="7" type="ORF">G0028_05255</name>
</gene>
<keyword evidence="4 6" id="KW-1133">Transmembrane helix</keyword>
<protein>
    <submittedName>
        <fullName evidence="7">MFS transporter</fullName>
    </submittedName>
</protein>
<dbReference type="Proteomes" id="UP000593966">
    <property type="component" value="Chromosome"/>
</dbReference>
<feature type="transmembrane region" description="Helical" evidence="6">
    <location>
        <begin position="299"/>
        <end position="319"/>
    </location>
</feature>
<dbReference type="CDD" id="cd17485">
    <property type="entry name" value="MFS_MFSD3"/>
    <property type="match status" value="1"/>
</dbReference>
<feature type="transmembrane region" description="Helical" evidence="6">
    <location>
        <begin position="367"/>
        <end position="388"/>
    </location>
</feature>
<dbReference type="InterPro" id="IPR004752">
    <property type="entry name" value="AmpG_permease/AT-1"/>
</dbReference>
<evidence type="ECO:0000256" key="2">
    <source>
        <dbReference type="ARBA" id="ARBA00022448"/>
    </source>
</evidence>
<comment type="subcellular location">
    <subcellularLocation>
        <location evidence="1">Membrane</location>
        <topology evidence="1">Multi-pass membrane protein</topology>
    </subcellularLocation>
</comment>